<evidence type="ECO:0000313" key="3">
    <source>
        <dbReference type="Proteomes" id="UP000077202"/>
    </source>
</evidence>
<name>A0A176WMH1_MARPO</name>
<reference evidence="2" key="1">
    <citation type="submission" date="2016-03" db="EMBL/GenBank/DDBJ databases">
        <title>Mechanisms controlling the formation of the plant cell surface in tip-growing cells are functionally conserved among land plants.</title>
        <authorList>
            <person name="Honkanen S."/>
            <person name="Jones V.A."/>
            <person name="Morieri G."/>
            <person name="Champion C."/>
            <person name="Hetherington A.J."/>
            <person name="Kelly S."/>
            <person name="Saint-Marcoux D."/>
            <person name="Proust H."/>
            <person name="Prescott H."/>
            <person name="Dolan L."/>
        </authorList>
    </citation>
    <scope>NUCLEOTIDE SEQUENCE [LARGE SCALE GENOMIC DNA]</scope>
    <source>
        <tissue evidence="2">Whole gametophyte</tissue>
    </source>
</reference>
<evidence type="ECO:0000256" key="1">
    <source>
        <dbReference type="SAM" id="MobiDB-lite"/>
    </source>
</evidence>
<accession>A0A176WMH1</accession>
<proteinExistence type="predicted"/>
<gene>
    <name evidence="2" type="ORF">AXG93_4280s1240</name>
</gene>
<feature type="region of interest" description="Disordered" evidence="1">
    <location>
        <begin position="163"/>
        <end position="196"/>
    </location>
</feature>
<evidence type="ECO:0000313" key="2">
    <source>
        <dbReference type="EMBL" id="OAE34074.1"/>
    </source>
</evidence>
<dbReference type="EMBL" id="LVLJ01000456">
    <property type="protein sequence ID" value="OAE34074.1"/>
    <property type="molecule type" value="Genomic_DNA"/>
</dbReference>
<sequence>MKGTRPKMSPLVRELHPTRLCERGQCLRRPGELGDHVGENNLIRRLDLILRVELALLDSESRASDKIMGKRSKSVGSKSGTRTVCGREKALEQKPMTNKQALTRGDGYGAQKRPNPQNIWPRARQENKNEPTNSVAAGHEHQAIVHHLSPCLLDAFAAAAAAAAAPPLCPPRGPSSRAGDGKDGNLESVIARKAGA</sequence>
<feature type="region of interest" description="Disordered" evidence="1">
    <location>
        <begin position="68"/>
        <end position="136"/>
    </location>
</feature>
<dbReference type="Proteomes" id="UP000077202">
    <property type="component" value="Unassembled WGS sequence"/>
</dbReference>
<dbReference type="AlphaFoldDB" id="A0A176WMH1"/>
<protein>
    <submittedName>
        <fullName evidence="2">Uncharacterized protein</fullName>
    </submittedName>
</protein>
<comment type="caution">
    <text evidence="2">The sequence shown here is derived from an EMBL/GenBank/DDBJ whole genome shotgun (WGS) entry which is preliminary data.</text>
</comment>
<organism evidence="2 3">
    <name type="scientific">Marchantia polymorpha subsp. ruderalis</name>
    <dbReference type="NCBI Taxonomy" id="1480154"/>
    <lineage>
        <taxon>Eukaryota</taxon>
        <taxon>Viridiplantae</taxon>
        <taxon>Streptophyta</taxon>
        <taxon>Embryophyta</taxon>
        <taxon>Marchantiophyta</taxon>
        <taxon>Marchantiopsida</taxon>
        <taxon>Marchantiidae</taxon>
        <taxon>Marchantiales</taxon>
        <taxon>Marchantiaceae</taxon>
        <taxon>Marchantia</taxon>
    </lineage>
</organism>
<keyword evidence="3" id="KW-1185">Reference proteome</keyword>